<proteinExistence type="predicted"/>
<reference evidence="3" key="1">
    <citation type="journal article" date="2020" name="Genome Biol.">
        <title>Gamete binning: chromosome-level and haplotype-resolved genome assembly enabled by high-throughput single-cell sequencing of gamete genomes.</title>
        <authorList>
            <person name="Campoy J.A."/>
            <person name="Sun H."/>
            <person name="Goel M."/>
            <person name="Jiao W.-B."/>
            <person name="Folz-Donahue K."/>
            <person name="Wang N."/>
            <person name="Rubio M."/>
            <person name="Liu C."/>
            <person name="Kukat C."/>
            <person name="Ruiz D."/>
            <person name="Huettel B."/>
            <person name="Schneeberger K."/>
        </authorList>
    </citation>
    <scope>NUCLEOTIDE SEQUENCE [LARGE SCALE GENOMIC DNA]</scope>
    <source>
        <strain evidence="3">cv. Rojo Pasion</strain>
    </source>
</reference>
<keyword evidence="3" id="KW-1185">Reference proteome</keyword>
<feature type="region of interest" description="Disordered" evidence="1">
    <location>
        <begin position="35"/>
        <end position="73"/>
    </location>
</feature>
<evidence type="ECO:0000313" key="3">
    <source>
        <dbReference type="Proteomes" id="UP000507245"/>
    </source>
</evidence>
<sequence>MSDTLYPNTHTLREFTNYFMYRTPLKEIPITPISGSTLGSNTGMQPCSAQWKSMRLSGSRSNHRTSGSSSTAA</sequence>
<accession>A0A6J5XML3</accession>
<dbReference type="Proteomes" id="UP000507245">
    <property type="component" value="Unassembled WGS sequence"/>
</dbReference>
<dbReference type="AlphaFoldDB" id="A0A6J5XML3"/>
<organism evidence="2 3">
    <name type="scientific">Prunus armeniaca</name>
    <name type="common">Apricot</name>
    <name type="synonym">Armeniaca vulgaris</name>
    <dbReference type="NCBI Taxonomy" id="36596"/>
    <lineage>
        <taxon>Eukaryota</taxon>
        <taxon>Viridiplantae</taxon>
        <taxon>Streptophyta</taxon>
        <taxon>Embryophyta</taxon>
        <taxon>Tracheophyta</taxon>
        <taxon>Spermatophyta</taxon>
        <taxon>Magnoliopsida</taxon>
        <taxon>eudicotyledons</taxon>
        <taxon>Gunneridae</taxon>
        <taxon>Pentapetalae</taxon>
        <taxon>rosids</taxon>
        <taxon>fabids</taxon>
        <taxon>Rosales</taxon>
        <taxon>Rosaceae</taxon>
        <taxon>Amygdaloideae</taxon>
        <taxon>Amygdaleae</taxon>
        <taxon>Prunus</taxon>
    </lineage>
</organism>
<evidence type="ECO:0000313" key="2">
    <source>
        <dbReference type="EMBL" id="CAB4313312.1"/>
    </source>
</evidence>
<evidence type="ECO:0000256" key="1">
    <source>
        <dbReference type="SAM" id="MobiDB-lite"/>
    </source>
</evidence>
<feature type="compositionally biased region" description="Low complexity" evidence="1">
    <location>
        <begin position="57"/>
        <end position="73"/>
    </location>
</feature>
<feature type="compositionally biased region" description="Polar residues" evidence="1">
    <location>
        <begin position="35"/>
        <end position="51"/>
    </location>
</feature>
<name>A0A6J5XML3_PRUAR</name>
<dbReference type="EMBL" id="CAEKKB010000006">
    <property type="protein sequence ID" value="CAB4313312.1"/>
    <property type="molecule type" value="Genomic_DNA"/>
</dbReference>
<gene>
    <name evidence="2" type="ORF">ORAREDHAP_LOCUS36181</name>
</gene>
<protein>
    <submittedName>
        <fullName evidence="2">Uncharacterized protein</fullName>
    </submittedName>
</protein>